<sequence>MTQIVFSKEVWSARLRDFLHDCTGSAPSEEHDRIREALLLFVETPELRGRERRPSGVDPIPVDPAAIEAMLACGATESAVLALIGPDDTFMLSRGMNGTCLATLVMADGSEEMICEAATLSLALLAAYVSKLLTGMERKEDKAQVTLPSGVRLH</sequence>
<organism evidence="1 2">
    <name type="scientific">Novosphingobium pentaromativorans</name>
    <dbReference type="NCBI Taxonomy" id="205844"/>
    <lineage>
        <taxon>Bacteria</taxon>
        <taxon>Pseudomonadati</taxon>
        <taxon>Pseudomonadota</taxon>
        <taxon>Alphaproteobacteria</taxon>
        <taxon>Sphingomonadales</taxon>
        <taxon>Sphingomonadaceae</taxon>
        <taxon>Novosphingobium</taxon>
    </lineage>
</organism>
<comment type="caution">
    <text evidence="1">The sequence shown here is derived from an EMBL/GenBank/DDBJ whole genome shotgun (WGS) entry which is preliminary data.</text>
</comment>
<proteinExistence type="predicted"/>
<evidence type="ECO:0000313" key="1">
    <source>
        <dbReference type="EMBL" id="PZQ54686.1"/>
    </source>
</evidence>
<dbReference type="AlphaFoldDB" id="A0A2W5NMP3"/>
<accession>A0A2W5NMP3</accession>
<reference evidence="1 2" key="1">
    <citation type="submission" date="2017-08" db="EMBL/GenBank/DDBJ databases">
        <title>Infants hospitalized years apart are colonized by the same room-sourced microbial strains.</title>
        <authorList>
            <person name="Brooks B."/>
            <person name="Olm M.R."/>
            <person name="Firek B.A."/>
            <person name="Baker R."/>
            <person name="Thomas B.C."/>
            <person name="Morowitz M.J."/>
            <person name="Banfield J.F."/>
        </authorList>
    </citation>
    <scope>NUCLEOTIDE SEQUENCE [LARGE SCALE GENOMIC DNA]</scope>
    <source>
        <strain evidence="1">S2_005_002_R2_33</strain>
    </source>
</reference>
<dbReference type="EMBL" id="QFPX01000008">
    <property type="protein sequence ID" value="PZQ54686.1"/>
    <property type="molecule type" value="Genomic_DNA"/>
</dbReference>
<evidence type="ECO:0000313" key="2">
    <source>
        <dbReference type="Proteomes" id="UP000249082"/>
    </source>
</evidence>
<protein>
    <submittedName>
        <fullName evidence="1">Uncharacterized protein</fullName>
    </submittedName>
</protein>
<gene>
    <name evidence="1" type="ORF">DI555_11690</name>
</gene>
<dbReference type="Proteomes" id="UP000249082">
    <property type="component" value="Unassembled WGS sequence"/>
</dbReference>
<name>A0A2W5NMP3_9SPHN</name>